<dbReference type="EMBL" id="CVRI01000021">
    <property type="protein sequence ID" value="CRK91924.1"/>
    <property type="molecule type" value="Genomic_DNA"/>
</dbReference>
<evidence type="ECO:0000313" key="1">
    <source>
        <dbReference type="EMBL" id="CRK91924.1"/>
    </source>
</evidence>
<gene>
    <name evidence="1" type="ORF">CLUMA_CG005544</name>
</gene>
<evidence type="ECO:0000313" key="2">
    <source>
        <dbReference type="Proteomes" id="UP000183832"/>
    </source>
</evidence>
<dbReference type="OrthoDB" id="2984333at2759"/>
<dbReference type="AlphaFoldDB" id="A0A1J1HX44"/>
<dbReference type="Proteomes" id="UP000183832">
    <property type="component" value="Unassembled WGS sequence"/>
</dbReference>
<accession>A0A1J1HX44</accession>
<protein>
    <submittedName>
        <fullName evidence="1">CLUMA_CG005544, isoform A</fullName>
    </submittedName>
</protein>
<name>A0A1J1HX44_9DIPT</name>
<proteinExistence type="predicted"/>
<reference evidence="1 2" key="1">
    <citation type="submission" date="2015-04" db="EMBL/GenBank/DDBJ databases">
        <authorList>
            <person name="Syromyatnikov M.Y."/>
            <person name="Popov V.N."/>
        </authorList>
    </citation>
    <scope>NUCLEOTIDE SEQUENCE [LARGE SCALE GENOMIC DNA]</scope>
</reference>
<organism evidence="1 2">
    <name type="scientific">Clunio marinus</name>
    <dbReference type="NCBI Taxonomy" id="568069"/>
    <lineage>
        <taxon>Eukaryota</taxon>
        <taxon>Metazoa</taxon>
        <taxon>Ecdysozoa</taxon>
        <taxon>Arthropoda</taxon>
        <taxon>Hexapoda</taxon>
        <taxon>Insecta</taxon>
        <taxon>Pterygota</taxon>
        <taxon>Neoptera</taxon>
        <taxon>Endopterygota</taxon>
        <taxon>Diptera</taxon>
        <taxon>Nematocera</taxon>
        <taxon>Chironomoidea</taxon>
        <taxon>Chironomidae</taxon>
        <taxon>Clunio</taxon>
    </lineage>
</organism>
<keyword evidence="2" id="KW-1185">Reference proteome</keyword>
<sequence>MKNVRFLNIQDLDGGFEKRKSSLSQDLIRNGDSVSMTMLLGSVKLTKKVDLISVHVINENDFLYHCSSL</sequence>